<name>A0A329BKN7_9BURK</name>
<protein>
    <submittedName>
        <fullName evidence="2">Uncharacterized protein</fullName>
    </submittedName>
</protein>
<accession>A0A329BKN7</accession>
<keyword evidence="1" id="KW-0812">Transmembrane</keyword>
<feature type="transmembrane region" description="Helical" evidence="1">
    <location>
        <begin position="15"/>
        <end position="36"/>
    </location>
</feature>
<keyword evidence="1" id="KW-1133">Transmembrane helix</keyword>
<keyword evidence="1" id="KW-0472">Membrane</keyword>
<organism evidence="2 3">
    <name type="scientific">Paraburkholderia bryophila</name>
    <dbReference type="NCBI Taxonomy" id="420952"/>
    <lineage>
        <taxon>Bacteria</taxon>
        <taxon>Pseudomonadati</taxon>
        <taxon>Pseudomonadota</taxon>
        <taxon>Betaproteobacteria</taxon>
        <taxon>Burkholderiales</taxon>
        <taxon>Burkholderiaceae</taxon>
        <taxon>Paraburkholderia</taxon>
    </lineage>
</organism>
<evidence type="ECO:0000256" key="1">
    <source>
        <dbReference type="SAM" id="Phobius"/>
    </source>
</evidence>
<reference evidence="2 3" key="1">
    <citation type="submission" date="2018-06" db="EMBL/GenBank/DDBJ databases">
        <title>Genomic Encyclopedia of Type Strains, Phase III (KMG-III): the genomes of soil and plant-associated and newly described type strains.</title>
        <authorList>
            <person name="Whitman W."/>
        </authorList>
    </citation>
    <scope>NUCLEOTIDE SEQUENCE [LARGE SCALE GENOMIC DNA]</scope>
    <source>
        <strain evidence="2 3">LMG 23644</strain>
    </source>
</reference>
<feature type="transmembrane region" description="Helical" evidence="1">
    <location>
        <begin position="90"/>
        <end position="108"/>
    </location>
</feature>
<dbReference type="EMBL" id="QLTK01000022">
    <property type="protein sequence ID" value="RAS22859.1"/>
    <property type="molecule type" value="Genomic_DNA"/>
</dbReference>
<sequence length="136" mass="15109">MPQTLRFHSVDMSNFLFGILSNLALMAVVLIACHVYNRLTPGTALNGARVFVALEFAALLLDTALTFLVFADAQNRYGQFCTPAAFFKRVGTYGVAVLAAFGWHYVACRRTRSRKTRTGKTLVIRTSPYSESHLPM</sequence>
<dbReference type="Proteomes" id="UP000248918">
    <property type="component" value="Unassembled WGS sequence"/>
</dbReference>
<dbReference type="PROSITE" id="PS51257">
    <property type="entry name" value="PROKAR_LIPOPROTEIN"/>
    <property type="match status" value="1"/>
</dbReference>
<comment type="caution">
    <text evidence="2">The sequence shown here is derived from an EMBL/GenBank/DDBJ whole genome shotgun (WGS) entry which is preliminary data.</text>
</comment>
<dbReference type="AlphaFoldDB" id="A0A329BKN7"/>
<dbReference type="RefSeq" id="WP_338068907.1">
    <property type="nucleotide sequence ID" value="NZ_CADFFP010000024.1"/>
</dbReference>
<evidence type="ECO:0000313" key="2">
    <source>
        <dbReference type="EMBL" id="RAS22859.1"/>
    </source>
</evidence>
<feature type="transmembrane region" description="Helical" evidence="1">
    <location>
        <begin position="48"/>
        <end position="70"/>
    </location>
</feature>
<gene>
    <name evidence="2" type="ORF">BX591_12264</name>
</gene>
<evidence type="ECO:0000313" key="3">
    <source>
        <dbReference type="Proteomes" id="UP000248918"/>
    </source>
</evidence>
<proteinExistence type="predicted"/>